<evidence type="ECO:0000313" key="2">
    <source>
        <dbReference type="EMBL" id="KAL2725973.1"/>
    </source>
</evidence>
<evidence type="ECO:0000313" key="5">
    <source>
        <dbReference type="EMBL" id="KAL2732208.1"/>
    </source>
</evidence>
<evidence type="ECO:0000313" key="1">
    <source>
        <dbReference type="EMBL" id="KAL2725962.1"/>
    </source>
</evidence>
<reference evidence="4 7" key="1">
    <citation type="journal article" date="2024" name="Ann. Entomol. Soc. Am.">
        <title>Genomic analyses of the southern and eastern yellowjacket wasps (Hymenoptera: Vespidae) reveal evolutionary signatures of social life.</title>
        <authorList>
            <person name="Catto M.A."/>
            <person name="Caine P.B."/>
            <person name="Orr S.E."/>
            <person name="Hunt B.G."/>
            <person name="Goodisman M.A.D."/>
        </authorList>
    </citation>
    <scope>NUCLEOTIDE SEQUENCE [LARGE SCALE GENOMIC DNA]</scope>
    <source>
        <strain evidence="4">233</strain>
        <tissue evidence="4">Head and thorax</tissue>
    </source>
</reference>
<proteinExistence type="predicted"/>
<comment type="caution">
    <text evidence="4">The sequence shown here is derived from an EMBL/GenBank/DDBJ whole genome shotgun (WGS) entry which is preliminary data.</text>
</comment>
<dbReference type="Proteomes" id="UP001607302">
    <property type="component" value="Unassembled WGS sequence"/>
</dbReference>
<dbReference type="EMBL" id="JAUDFV010000136">
    <property type="protein sequence ID" value="KAL2725962.1"/>
    <property type="molecule type" value="Genomic_DNA"/>
</dbReference>
<sequence>MASLLYAGFIHYSKILEETLISVEKLRLLSEEERVVLCEPCDLDHLRLQKLWVSLKIRENRFFINDAIYPTQDLYTILKFSEKHHPLPGGRESGPLVLLPFDWICSYLLNLLTRRQIGSISRTKILKPLICQWTISDFYEKNTHELLLYLRLRQVLLFFFINPEIIRHSDYRLHYCHTSSLLKRFSIDLQCFFEEFRIIGKPCVE</sequence>
<evidence type="ECO:0000313" key="7">
    <source>
        <dbReference type="Proteomes" id="UP001607302"/>
    </source>
</evidence>
<dbReference type="EMBL" id="JAUDFV010000088">
    <property type="protein sequence ID" value="KAL2732212.1"/>
    <property type="molecule type" value="Genomic_DNA"/>
</dbReference>
<protein>
    <recommendedName>
        <fullName evidence="8">Maturase K</fullName>
    </recommendedName>
</protein>
<organism evidence="4 7">
    <name type="scientific">Vespula squamosa</name>
    <name type="common">Southern yellow jacket</name>
    <name type="synonym">Wasp</name>
    <dbReference type="NCBI Taxonomy" id="30214"/>
    <lineage>
        <taxon>Eukaryota</taxon>
        <taxon>Metazoa</taxon>
        <taxon>Ecdysozoa</taxon>
        <taxon>Arthropoda</taxon>
        <taxon>Hexapoda</taxon>
        <taxon>Insecta</taxon>
        <taxon>Pterygota</taxon>
        <taxon>Neoptera</taxon>
        <taxon>Endopterygota</taxon>
        <taxon>Hymenoptera</taxon>
        <taxon>Apocrita</taxon>
        <taxon>Aculeata</taxon>
        <taxon>Vespoidea</taxon>
        <taxon>Vespidae</taxon>
        <taxon>Vespinae</taxon>
        <taxon>Vespula</taxon>
    </lineage>
</organism>
<name>A0ABD2B142_VESSQ</name>
<dbReference type="EMBL" id="JAUDFV010000089">
    <property type="protein sequence ID" value="KAL2732208.1"/>
    <property type="molecule type" value="Genomic_DNA"/>
</dbReference>
<dbReference type="EMBL" id="JAUDFV010000136">
    <property type="protein sequence ID" value="KAL2725973.1"/>
    <property type="molecule type" value="Genomic_DNA"/>
</dbReference>
<accession>A0ABD2B142</accession>
<evidence type="ECO:0000313" key="3">
    <source>
        <dbReference type="EMBL" id="KAL2725982.1"/>
    </source>
</evidence>
<evidence type="ECO:0000313" key="6">
    <source>
        <dbReference type="EMBL" id="KAL2732212.1"/>
    </source>
</evidence>
<gene>
    <name evidence="6" type="ORF">V1478_004261</name>
    <name evidence="5" type="ORF">V1478_004278</name>
    <name evidence="3" type="ORF">V1478_007653</name>
    <name evidence="4" type="ORF">V1478_007666</name>
    <name evidence="1" type="ORF">V1478_007674</name>
    <name evidence="2" type="ORF">V1478_007685</name>
</gene>
<evidence type="ECO:0000313" key="4">
    <source>
        <dbReference type="EMBL" id="KAL2725995.1"/>
    </source>
</evidence>
<dbReference type="EMBL" id="JAUDFV010000134">
    <property type="protein sequence ID" value="KAL2725982.1"/>
    <property type="molecule type" value="Genomic_DNA"/>
</dbReference>
<dbReference type="EMBL" id="JAUDFV010000134">
    <property type="protein sequence ID" value="KAL2725995.1"/>
    <property type="molecule type" value="Genomic_DNA"/>
</dbReference>
<evidence type="ECO:0008006" key="8">
    <source>
        <dbReference type="Google" id="ProtNLM"/>
    </source>
</evidence>
<dbReference type="AlphaFoldDB" id="A0ABD2B142"/>
<keyword evidence="7" id="KW-1185">Reference proteome</keyword>